<evidence type="ECO:0000256" key="2">
    <source>
        <dbReference type="ARBA" id="ARBA00022490"/>
    </source>
</evidence>
<protein>
    <recommendedName>
        <fullName evidence="10">tRNA modification GTPase MnmE</fullName>
        <ecNumber evidence="10">3.6.-.-</ecNumber>
    </recommendedName>
</protein>
<comment type="subunit">
    <text evidence="10">Homodimer. Heterotetramer of two MnmE and two MnmG subunits.</text>
</comment>
<dbReference type="Pfam" id="PF12631">
    <property type="entry name" value="MnmE_helical"/>
    <property type="match status" value="1"/>
</dbReference>
<dbReference type="FunFam" id="3.30.1360.120:FF:000003">
    <property type="entry name" value="tRNA modification GTPase MnmE"/>
    <property type="match status" value="1"/>
</dbReference>
<keyword evidence="7 10" id="KW-0460">Magnesium</keyword>
<keyword evidence="8 10" id="KW-0630">Potassium</keyword>
<evidence type="ECO:0000256" key="11">
    <source>
        <dbReference type="RuleBase" id="RU003313"/>
    </source>
</evidence>
<feature type="binding site" evidence="10">
    <location>
        <position position="86"/>
    </location>
    <ligand>
        <name>(6S)-5-formyl-5,6,7,8-tetrahydrofolate</name>
        <dbReference type="ChEBI" id="CHEBI:57457"/>
    </ligand>
</feature>
<evidence type="ECO:0000256" key="7">
    <source>
        <dbReference type="ARBA" id="ARBA00022842"/>
    </source>
</evidence>
<keyword evidence="3 10" id="KW-0819">tRNA processing</keyword>
<dbReference type="InterPro" id="IPR031168">
    <property type="entry name" value="G_TrmE"/>
</dbReference>
<dbReference type="Gene3D" id="3.30.1360.120">
    <property type="entry name" value="Probable tRNA modification gtpase trme, domain 1"/>
    <property type="match status" value="1"/>
</dbReference>
<evidence type="ECO:0000256" key="8">
    <source>
        <dbReference type="ARBA" id="ARBA00022958"/>
    </source>
</evidence>
<feature type="binding site" evidence="10">
    <location>
        <position position="125"/>
    </location>
    <ligand>
        <name>(6S)-5-formyl-5,6,7,8-tetrahydrofolate</name>
        <dbReference type="ChEBI" id="CHEBI:57457"/>
    </ligand>
</feature>
<reference evidence="13" key="1">
    <citation type="journal article" date="2020" name="Biotechnol. Biofuels">
        <title>New insights from the biogas microbiome by comprehensive genome-resolved metagenomics of nearly 1600 species originating from multiple anaerobic digesters.</title>
        <authorList>
            <person name="Campanaro S."/>
            <person name="Treu L."/>
            <person name="Rodriguez-R L.M."/>
            <person name="Kovalovszki A."/>
            <person name="Ziels R.M."/>
            <person name="Maus I."/>
            <person name="Zhu X."/>
            <person name="Kougias P.G."/>
            <person name="Basile A."/>
            <person name="Luo G."/>
            <person name="Schluter A."/>
            <person name="Konstantinidis K.T."/>
            <person name="Angelidaki I."/>
        </authorList>
    </citation>
    <scope>NUCLEOTIDE SEQUENCE</scope>
    <source>
        <strain evidence="13">AS06rmzACSIP_7</strain>
    </source>
</reference>
<dbReference type="GO" id="GO:0002098">
    <property type="term" value="P:tRNA wobble uridine modification"/>
    <property type="evidence" value="ECO:0007669"/>
    <property type="project" value="TreeGrafter"/>
</dbReference>
<dbReference type="InterPro" id="IPR025867">
    <property type="entry name" value="MnmE_helical"/>
</dbReference>
<feature type="binding site" evidence="10">
    <location>
        <begin position="274"/>
        <end position="277"/>
    </location>
    <ligand>
        <name>GTP</name>
        <dbReference type="ChEBI" id="CHEBI:37565"/>
    </ligand>
</feature>
<dbReference type="HAMAP" id="MF_00379">
    <property type="entry name" value="GTPase_MnmE"/>
    <property type="match status" value="1"/>
</dbReference>
<dbReference type="Pfam" id="PF10396">
    <property type="entry name" value="TrmE_N"/>
    <property type="match status" value="1"/>
</dbReference>
<gene>
    <name evidence="10 13" type="primary">mnmE</name>
    <name evidence="10" type="synonym">trmE</name>
    <name evidence="13" type="ORF">GXY80_06460</name>
</gene>
<comment type="similarity">
    <text evidence="1 10 11">Belongs to the TRAFAC class TrmE-Era-EngA-EngB-Septin-like GTPase superfamily. TrmE GTPase family.</text>
</comment>
<evidence type="ECO:0000313" key="13">
    <source>
        <dbReference type="EMBL" id="NLW35111.1"/>
    </source>
</evidence>
<evidence type="ECO:0000256" key="1">
    <source>
        <dbReference type="ARBA" id="ARBA00011043"/>
    </source>
</evidence>
<evidence type="ECO:0000256" key="6">
    <source>
        <dbReference type="ARBA" id="ARBA00022801"/>
    </source>
</evidence>
<comment type="cofactor">
    <cofactor evidence="10">
        <name>K(+)</name>
        <dbReference type="ChEBI" id="CHEBI:29103"/>
    </cofactor>
    <text evidence="10">Binds 1 potassium ion per subunit.</text>
</comment>
<feature type="domain" description="TrmE-type G" evidence="12">
    <location>
        <begin position="220"/>
        <end position="377"/>
    </location>
</feature>
<dbReference type="SUPFAM" id="SSF103025">
    <property type="entry name" value="Folate-binding domain"/>
    <property type="match status" value="1"/>
</dbReference>
<dbReference type="CDD" id="cd04164">
    <property type="entry name" value="trmE"/>
    <property type="match status" value="1"/>
</dbReference>
<dbReference type="SUPFAM" id="SSF116878">
    <property type="entry name" value="TrmE connector domain"/>
    <property type="match status" value="1"/>
</dbReference>
<dbReference type="Pfam" id="PF01926">
    <property type="entry name" value="MMR_HSR1"/>
    <property type="match status" value="1"/>
</dbReference>
<evidence type="ECO:0000256" key="10">
    <source>
        <dbReference type="HAMAP-Rule" id="MF_00379"/>
    </source>
</evidence>
<evidence type="ECO:0000259" key="12">
    <source>
        <dbReference type="PROSITE" id="PS51709"/>
    </source>
</evidence>
<dbReference type="GO" id="GO:0030488">
    <property type="term" value="P:tRNA methylation"/>
    <property type="evidence" value="ECO:0007669"/>
    <property type="project" value="TreeGrafter"/>
</dbReference>
<dbReference type="GO" id="GO:0046872">
    <property type="term" value="F:metal ion binding"/>
    <property type="evidence" value="ECO:0007669"/>
    <property type="project" value="UniProtKB-KW"/>
</dbReference>
<feature type="binding site" evidence="10">
    <location>
        <position position="255"/>
    </location>
    <ligand>
        <name>Mg(2+)</name>
        <dbReference type="ChEBI" id="CHEBI:18420"/>
    </ligand>
</feature>
<dbReference type="GO" id="GO:0042802">
    <property type="term" value="F:identical protein binding"/>
    <property type="evidence" value="ECO:0007669"/>
    <property type="project" value="UniProtKB-ARBA"/>
</dbReference>
<keyword evidence="9 10" id="KW-0342">GTP-binding</keyword>
<keyword evidence="6 10" id="KW-0378">Hydrolase</keyword>
<dbReference type="Gene3D" id="1.20.120.430">
    <property type="entry name" value="tRNA modification GTPase MnmE domain 2"/>
    <property type="match status" value="1"/>
</dbReference>
<dbReference type="PANTHER" id="PTHR42714">
    <property type="entry name" value="TRNA MODIFICATION GTPASE GTPBP3"/>
    <property type="match status" value="1"/>
</dbReference>
<dbReference type="EC" id="3.6.-.-" evidence="10"/>
<feature type="binding site" evidence="10">
    <location>
        <position position="455"/>
    </location>
    <ligand>
        <name>(6S)-5-formyl-5,6,7,8-tetrahydrofolate</name>
        <dbReference type="ChEBI" id="CHEBI:57457"/>
    </ligand>
</feature>
<dbReference type="InterPro" id="IPR027417">
    <property type="entry name" value="P-loop_NTPase"/>
</dbReference>
<dbReference type="EMBL" id="JAAYEE010000105">
    <property type="protein sequence ID" value="NLW35111.1"/>
    <property type="molecule type" value="Genomic_DNA"/>
</dbReference>
<name>A0A971M4T2_9BACT</name>
<dbReference type="SUPFAM" id="SSF52540">
    <property type="entry name" value="P-loop containing nucleoside triphosphate hydrolases"/>
    <property type="match status" value="1"/>
</dbReference>
<feature type="binding site" evidence="10">
    <location>
        <position position="254"/>
    </location>
    <ligand>
        <name>K(+)</name>
        <dbReference type="ChEBI" id="CHEBI:29103"/>
    </ligand>
</feature>
<dbReference type="InterPro" id="IPR018948">
    <property type="entry name" value="GTP-bd_TrmE_N"/>
</dbReference>
<keyword evidence="2 10" id="KW-0963">Cytoplasm</keyword>
<dbReference type="NCBIfam" id="TIGR00450">
    <property type="entry name" value="mnmE_trmE_thdF"/>
    <property type="match status" value="1"/>
</dbReference>
<dbReference type="InterPro" id="IPR027368">
    <property type="entry name" value="MnmE_dom2"/>
</dbReference>
<dbReference type="InterPro" id="IPR004520">
    <property type="entry name" value="GTPase_MnmE"/>
</dbReference>
<feature type="binding site" evidence="10">
    <location>
        <position position="23"/>
    </location>
    <ligand>
        <name>(6S)-5-formyl-5,6,7,8-tetrahydrofolate</name>
        <dbReference type="ChEBI" id="CHEBI:57457"/>
    </ligand>
</feature>
<feature type="binding site" evidence="10">
    <location>
        <position position="251"/>
    </location>
    <ligand>
        <name>K(+)</name>
        <dbReference type="ChEBI" id="CHEBI:29103"/>
    </ligand>
</feature>
<keyword evidence="4 10" id="KW-0479">Metal-binding</keyword>
<dbReference type="NCBIfam" id="TIGR00231">
    <property type="entry name" value="small_GTP"/>
    <property type="match status" value="1"/>
</dbReference>
<dbReference type="GO" id="GO:0005525">
    <property type="term" value="F:GTP binding"/>
    <property type="evidence" value="ECO:0007669"/>
    <property type="project" value="UniProtKB-UniRule"/>
</dbReference>
<organism evidence="13 14">
    <name type="scientific">Syntrophorhabdus aromaticivorans</name>
    <dbReference type="NCBI Taxonomy" id="328301"/>
    <lineage>
        <taxon>Bacteria</taxon>
        <taxon>Pseudomonadati</taxon>
        <taxon>Thermodesulfobacteriota</taxon>
        <taxon>Syntrophorhabdia</taxon>
        <taxon>Syntrophorhabdales</taxon>
        <taxon>Syntrophorhabdaceae</taxon>
        <taxon>Syntrophorhabdus</taxon>
    </lineage>
</organism>
<keyword evidence="5 10" id="KW-0547">Nucleotide-binding</keyword>
<feature type="binding site" evidence="10">
    <location>
        <begin position="230"/>
        <end position="235"/>
    </location>
    <ligand>
        <name>GTP</name>
        <dbReference type="ChEBI" id="CHEBI:37565"/>
    </ligand>
</feature>
<feature type="binding site" evidence="10">
    <location>
        <begin position="249"/>
        <end position="255"/>
    </location>
    <ligand>
        <name>GTP</name>
        <dbReference type="ChEBI" id="CHEBI:37565"/>
    </ligand>
</feature>
<proteinExistence type="inferred from homology"/>
<dbReference type="CDD" id="cd14858">
    <property type="entry name" value="TrmE_N"/>
    <property type="match status" value="1"/>
</dbReference>
<comment type="caution">
    <text evidence="10">Lacks conserved residue(s) required for the propagation of feature annotation.</text>
</comment>
<feature type="binding site" evidence="10">
    <location>
        <position position="230"/>
    </location>
    <ligand>
        <name>K(+)</name>
        <dbReference type="ChEBI" id="CHEBI:29103"/>
    </ligand>
</feature>
<evidence type="ECO:0000256" key="3">
    <source>
        <dbReference type="ARBA" id="ARBA00022694"/>
    </source>
</evidence>
<dbReference type="Gene3D" id="3.40.50.300">
    <property type="entry name" value="P-loop containing nucleotide triphosphate hydrolases"/>
    <property type="match status" value="1"/>
</dbReference>
<sequence>MEIADTICAVSTPPGEGGIGILRISGPLAHNILQETFQPRHKRNTFAPRTLHLGYIVNPESRDKIDEVFAAFFKAPYTYTREDMAEVYSHGGLSTQQAILSLMIKCGARLAEPGEFTKRAFLNGRIDLLQAESVLDIIQSETDDELKCAMEHLEGKLSRRIKLIQEDIKEALVAVEALIDFSEEDIDVDPEGAFSRLRKADKEIEGLVESYYLGRAIRHGMEVLIIGRANVGKSSLLNSLLLRERAIVTPLPGTTRDLIEDTIHIKGIKVRIVDTAGLRTPKDVVEEEGIERVKQRIPGADLILWVLDGARTYSDEDEDIYREVTHRNTILAVNKIDLPQKLERPVLAAKGLEWQEISALDSTGIEDLKNAVYKRLTGRRSKRSKTLITNLRHREALHKTHEALERAIGCYERSEPLEFTAFELRDALSHIGEITGETCPEEILHAIFDRFCIGK</sequence>
<reference evidence="13" key="2">
    <citation type="submission" date="2020-01" db="EMBL/GenBank/DDBJ databases">
        <authorList>
            <person name="Campanaro S."/>
        </authorList>
    </citation>
    <scope>NUCLEOTIDE SEQUENCE</scope>
    <source>
        <strain evidence="13">AS06rmzACSIP_7</strain>
    </source>
</reference>
<dbReference type="GO" id="GO:0005829">
    <property type="term" value="C:cytosol"/>
    <property type="evidence" value="ECO:0007669"/>
    <property type="project" value="TreeGrafter"/>
</dbReference>
<dbReference type="NCBIfam" id="NF003661">
    <property type="entry name" value="PRK05291.1-3"/>
    <property type="match status" value="1"/>
</dbReference>
<comment type="caution">
    <text evidence="13">The sequence shown here is derived from an EMBL/GenBank/DDBJ whole genome shotgun (WGS) entry which is preliminary data.</text>
</comment>
<comment type="function">
    <text evidence="10">Exhibits a very high intrinsic GTPase hydrolysis rate. Involved in the addition of a carboxymethylaminomethyl (cmnm) group at the wobble position (U34) of certain tRNAs, forming tRNA-cmnm(5)s(2)U34.</text>
</comment>
<accession>A0A971M4T2</accession>
<dbReference type="InterPro" id="IPR005225">
    <property type="entry name" value="Small_GTP-bd"/>
</dbReference>
<feature type="binding site" evidence="10">
    <location>
        <position position="249"/>
    </location>
    <ligand>
        <name>K(+)</name>
        <dbReference type="ChEBI" id="CHEBI:29103"/>
    </ligand>
</feature>
<evidence type="ECO:0000313" key="14">
    <source>
        <dbReference type="Proteomes" id="UP000777265"/>
    </source>
</evidence>
<dbReference type="PROSITE" id="PS51709">
    <property type="entry name" value="G_TRME"/>
    <property type="match status" value="1"/>
</dbReference>
<dbReference type="InterPro" id="IPR027266">
    <property type="entry name" value="TrmE/GcvT-like"/>
</dbReference>
<comment type="subcellular location">
    <subcellularLocation>
        <location evidence="10">Cytoplasm</location>
    </subcellularLocation>
</comment>
<dbReference type="GO" id="GO:0003924">
    <property type="term" value="F:GTPase activity"/>
    <property type="evidence" value="ECO:0007669"/>
    <property type="project" value="UniProtKB-UniRule"/>
</dbReference>
<dbReference type="FunFam" id="3.40.50.300:FF:001376">
    <property type="entry name" value="tRNA modification GTPase MnmE"/>
    <property type="match status" value="1"/>
</dbReference>
<dbReference type="AlphaFoldDB" id="A0A971M4T2"/>
<dbReference type="PANTHER" id="PTHR42714:SF2">
    <property type="entry name" value="TRNA MODIFICATION GTPASE GTPBP3, MITOCHONDRIAL"/>
    <property type="match status" value="1"/>
</dbReference>
<feature type="binding site" evidence="10">
    <location>
        <position position="234"/>
    </location>
    <ligand>
        <name>Mg(2+)</name>
        <dbReference type="ChEBI" id="CHEBI:18420"/>
    </ligand>
</feature>
<evidence type="ECO:0000256" key="9">
    <source>
        <dbReference type="ARBA" id="ARBA00023134"/>
    </source>
</evidence>
<evidence type="ECO:0000256" key="4">
    <source>
        <dbReference type="ARBA" id="ARBA00022723"/>
    </source>
</evidence>
<evidence type="ECO:0000256" key="5">
    <source>
        <dbReference type="ARBA" id="ARBA00022741"/>
    </source>
</evidence>
<dbReference type="Proteomes" id="UP000777265">
    <property type="component" value="Unassembled WGS sequence"/>
</dbReference>
<dbReference type="InterPro" id="IPR006073">
    <property type="entry name" value="GTP-bd"/>
</dbReference>